<dbReference type="SMART" id="SM00443">
    <property type="entry name" value="G_patch"/>
    <property type="match status" value="1"/>
</dbReference>
<feature type="compositionally biased region" description="Acidic residues" evidence="1">
    <location>
        <begin position="1"/>
        <end position="17"/>
    </location>
</feature>
<proteinExistence type="predicted"/>
<evidence type="ECO:0000313" key="3">
    <source>
        <dbReference type="EMBL" id="KAK7680637.1"/>
    </source>
</evidence>
<sequence>MNNEYSDQELDEEENGGDETPKHRSMATPAWLNESSKPDSSTIPDIGKYGIGAQLMMKMGYQKGKGLGVNQEGIVNPIETKLRPQGLGIGGIKEKTHENDYDMSSDDEDDVKKISKKKENHQAFDLFSLIEDLELKGVDVPLKYKEISDSSSHQHLEVLRESFEKLKLVNDKWDSYIKQERYLSYKRDDLSRSLQSQRLQLENEESVLSIINEFQSIIESKSSPEELVLLTAEYFGKLLLPPLLSYNKLPECAIGLLSETVKSLLTSLNINDPSSNTNEFIISTLVNWRAKYKTIDSASSMLSLTLWDSLIASTLSLQLEEYLLGDDYSQSKHYRIIDYLDFWADSPILINSLATVGLLTKAQIIPFLSDQLKAWNVNDPQEFGPSQYMVEYSDVLFWKLDSDTYYQLLANSNTKFQKYFDLESENSIWDYVDGKITSSKFIDPLIEFQDIWCVLFRSLLPKPDEEKLQGDTVQVFQKSCFKFLTQEVSASKYSRKALETISQLLGCLVNLSDKGQYFSSDQLVVFLQFSIFNPWIDLCLDFLNSIDLNTLYFKLWLQSWILMLQQVARSLTHEATDLIDWYVDLSINLVKEKLAGGQVKQPKLPIIKNDHLPSIDSIIQFIRSARFAEEPGDKPQGKAEGIPSYQLMTTFKDVVIKYCMKNQILFTSSGTYHPSLGLPLYKLEFDSGKKAKAYIEEDVLWVSTAPNGNFGPINLHNLGDLSGSL</sequence>
<dbReference type="AlphaFoldDB" id="A0AAW0FTL0"/>
<protein>
    <recommendedName>
        <fullName evidence="2">G-patch domain-containing protein</fullName>
    </recommendedName>
</protein>
<dbReference type="GO" id="GO:0071008">
    <property type="term" value="C:U2-type post-mRNA release spliceosomal complex"/>
    <property type="evidence" value="ECO:0007669"/>
    <property type="project" value="TreeGrafter"/>
</dbReference>
<dbReference type="GO" id="GO:0000390">
    <property type="term" value="P:spliceosomal complex disassembly"/>
    <property type="evidence" value="ECO:0007669"/>
    <property type="project" value="InterPro"/>
</dbReference>
<dbReference type="EMBL" id="JASBNA010000047">
    <property type="protein sequence ID" value="KAK7680637.1"/>
    <property type="molecule type" value="Genomic_DNA"/>
</dbReference>
<dbReference type="PROSITE" id="PS50174">
    <property type="entry name" value="G_PATCH"/>
    <property type="match status" value="1"/>
</dbReference>
<reference evidence="3 4" key="1">
    <citation type="submission" date="2022-09" db="EMBL/GenBank/DDBJ databases">
        <authorList>
            <person name="Palmer J.M."/>
        </authorList>
    </citation>
    <scope>NUCLEOTIDE SEQUENCE [LARGE SCALE GENOMIC DNA]</scope>
    <source>
        <strain evidence="3 4">DSM 7382</strain>
    </source>
</reference>
<gene>
    <name evidence="3" type="ORF">QCA50_016201</name>
</gene>
<dbReference type="InterPro" id="IPR000467">
    <property type="entry name" value="G_patch_dom"/>
</dbReference>
<dbReference type="Proteomes" id="UP001385951">
    <property type="component" value="Unassembled WGS sequence"/>
</dbReference>
<comment type="caution">
    <text evidence="3">The sequence shown here is derived from an EMBL/GenBank/DDBJ whole genome shotgun (WGS) entry which is preliminary data.</text>
</comment>
<feature type="region of interest" description="Disordered" evidence="1">
    <location>
        <begin position="1"/>
        <end position="44"/>
    </location>
</feature>
<dbReference type="GO" id="GO:0003676">
    <property type="term" value="F:nucleic acid binding"/>
    <property type="evidence" value="ECO:0007669"/>
    <property type="project" value="InterPro"/>
</dbReference>
<dbReference type="Pfam" id="PF01585">
    <property type="entry name" value="G-patch"/>
    <property type="match status" value="1"/>
</dbReference>
<dbReference type="PANTHER" id="PTHR23329">
    <property type="entry name" value="TUFTELIN-INTERACTING PROTEIN 11-RELATED"/>
    <property type="match status" value="1"/>
</dbReference>
<evidence type="ECO:0000256" key="1">
    <source>
        <dbReference type="SAM" id="MobiDB-lite"/>
    </source>
</evidence>
<accession>A0AAW0FTL0</accession>
<evidence type="ECO:0000313" key="4">
    <source>
        <dbReference type="Proteomes" id="UP001385951"/>
    </source>
</evidence>
<feature type="compositionally biased region" description="Polar residues" evidence="1">
    <location>
        <begin position="33"/>
        <end position="43"/>
    </location>
</feature>
<name>A0AAW0FTL0_9APHY</name>
<keyword evidence="4" id="KW-1185">Reference proteome</keyword>
<dbReference type="PANTHER" id="PTHR23329:SF1">
    <property type="entry name" value="TUFTELIN-INTERACTING PROTEIN 11"/>
    <property type="match status" value="1"/>
</dbReference>
<evidence type="ECO:0000259" key="2">
    <source>
        <dbReference type="PROSITE" id="PS50174"/>
    </source>
</evidence>
<organism evidence="3 4">
    <name type="scientific">Cerrena zonata</name>
    <dbReference type="NCBI Taxonomy" id="2478898"/>
    <lineage>
        <taxon>Eukaryota</taxon>
        <taxon>Fungi</taxon>
        <taxon>Dikarya</taxon>
        <taxon>Basidiomycota</taxon>
        <taxon>Agaricomycotina</taxon>
        <taxon>Agaricomycetes</taxon>
        <taxon>Polyporales</taxon>
        <taxon>Cerrenaceae</taxon>
        <taxon>Cerrena</taxon>
    </lineage>
</organism>
<feature type="domain" description="G-patch" evidence="2">
    <location>
        <begin position="48"/>
        <end position="94"/>
    </location>
</feature>
<dbReference type="InterPro" id="IPR045211">
    <property type="entry name" value="TFP11/STIP/Ntr1"/>
</dbReference>
<feature type="region of interest" description="Disordered" evidence="1">
    <location>
        <begin position="86"/>
        <end position="107"/>
    </location>
</feature>